<keyword evidence="1" id="KW-0472">Membrane</keyword>
<accession>A0ABQ6M793</accession>
<feature type="transmembrane region" description="Helical" evidence="1">
    <location>
        <begin position="6"/>
        <end position="27"/>
    </location>
</feature>
<keyword evidence="1" id="KW-1133">Transmembrane helix</keyword>
<evidence type="ECO:0000313" key="3">
    <source>
        <dbReference type="Proteomes" id="UP001165060"/>
    </source>
</evidence>
<evidence type="ECO:0000313" key="2">
    <source>
        <dbReference type="EMBL" id="GMI20913.1"/>
    </source>
</evidence>
<keyword evidence="1" id="KW-0812">Transmembrane</keyword>
<sequence>MRLWTLPVFLVSLPLLVWNMFLLYVLYQLHLPGSAPLSPDSINNFIASPKASCQVDDVPLCMSKLSSLLPSLDDVVCAPLREIMPLVDFSPSSSTSLLPYLYGGFLSHQIQITLKDLTVYPHAPLPFYPPPPPLVQTPSITVSVDRYPYELLLPILPVFFLSSMLPLPAPGRVRVRAHTAGVSNVMLHLDYCYGDEKEISNLTPILRELPPMPTEISFWKVHRLDFRGGVELVVSSGCPAISGGVVRVPAKALELLYNATDVEGGVDQIHVLPMLGKTGVDAVGARVGEEVGRWREGVVRWVDEAVWKGRGGGEEAVEKARLAWEAWWRRRTAEVDWEKVEERRRGARELVRRRTSSLAQWLKGGGEGEIVVAL</sequence>
<gene>
    <name evidence="2" type="ORF">TeGR_g4686</name>
</gene>
<evidence type="ECO:0000256" key="1">
    <source>
        <dbReference type="SAM" id="Phobius"/>
    </source>
</evidence>
<comment type="caution">
    <text evidence="2">The sequence shown here is derived from an EMBL/GenBank/DDBJ whole genome shotgun (WGS) entry which is preliminary data.</text>
</comment>
<dbReference type="Proteomes" id="UP001165060">
    <property type="component" value="Unassembled WGS sequence"/>
</dbReference>
<organism evidence="2 3">
    <name type="scientific">Tetraparma gracilis</name>
    <dbReference type="NCBI Taxonomy" id="2962635"/>
    <lineage>
        <taxon>Eukaryota</taxon>
        <taxon>Sar</taxon>
        <taxon>Stramenopiles</taxon>
        <taxon>Ochrophyta</taxon>
        <taxon>Bolidophyceae</taxon>
        <taxon>Parmales</taxon>
        <taxon>Triparmaceae</taxon>
        <taxon>Tetraparma</taxon>
    </lineage>
</organism>
<reference evidence="2 3" key="1">
    <citation type="journal article" date="2023" name="Commun. Biol.">
        <title>Genome analysis of Parmales, the sister group of diatoms, reveals the evolutionary specialization of diatoms from phago-mixotrophs to photoautotrophs.</title>
        <authorList>
            <person name="Ban H."/>
            <person name="Sato S."/>
            <person name="Yoshikawa S."/>
            <person name="Yamada K."/>
            <person name="Nakamura Y."/>
            <person name="Ichinomiya M."/>
            <person name="Sato N."/>
            <person name="Blanc-Mathieu R."/>
            <person name="Endo H."/>
            <person name="Kuwata A."/>
            <person name="Ogata H."/>
        </authorList>
    </citation>
    <scope>NUCLEOTIDE SEQUENCE [LARGE SCALE GENOMIC DNA]</scope>
</reference>
<protein>
    <submittedName>
        <fullName evidence="2">Uncharacterized protein</fullName>
    </submittedName>
</protein>
<keyword evidence="3" id="KW-1185">Reference proteome</keyword>
<name>A0ABQ6M793_9STRA</name>
<proteinExistence type="predicted"/>
<dbReference type="EMBL" id="BRYB01003803">
    <property type="protein sequence ID" value="GMI20913.1"/>
    <property type="molecule type" value="Genomic_DNA"/>
</dbReference>